<evidence type="ECO:0000313" key="2">
    <source>
        <dbReference type="EMBL" id="MDT0683951.1"/>
    </source>
</evidence>
<sequence length="510" mass="53519">MWTRSALLCLPLLTGLAAPAAAQAPLSGVDWLSDVLAEPTRPDEPPVSSGAAFPEVTVRPLDMPMPDAIGLVPRSQTGLPADLWGKSSTEALARRMSGFPASALPAARDLHQLLLTAEVDPPKDAGPDGRLLLARVDALLALGDLSSAGQLLRKADAGVPAIFRRGFDVALLTGHEDRACADLRRTPGIAPSIPARVFCLARTGDWPAAALTLETAEALGQLTPEEDELLARFLDAAIADGAEPMPPIENPTPLDLKMREAIGEPLHGPALPVAFAHSDLHGPNSWRTRVEAGERLTRAGVYSPQDLATLYAEREAAASGGVWDRVAAMQEFEAAMEDGRPRPVAELLPGTWNTMRSAGLDHAFASLYGTRLAEMDLPPGAADLALRIGLLTPSYERIAASAEPSGAEAIFLVALARGMPGAATAISPLATAIADAFAEDPAPDLPATLESLRSEGKLGEALLVAAGRIARGRGTDYGTITGTLAFLRDVGLENRARRIGLELMLLERGA</sequence>
<gene>
    <name evidence="2" type="ORF">RM543_14770</name>
</gene>
<feature type="signal peptide" evidence="1">
    <location>
        <begin position="1"/>
        <end position="20"/>
    </location>
</feature>
<reference evidence="2 3" key="1">
    <citation type="submission" date="2023-09" db="EMBL/GenBank/DDBJ databases">
        <authorList>
            <person name="Rey-Velasco X."/>
        </authorList>
    </citation>
    <scope>NUCLEOTIDE SEQUENCE [LARGE SCALE GENOMIC DNA]</scope>
    <source>
        <strain evidence="2 3">F158</strain>
    </source>
</reference>
<dbReference type="Proteomes" id="UP001265259">
    <property type="component" value="Unassembled WGS sequence"/>
</dbReference>
<name>A0ABU3DJQ4_9RHOB</name>
<organism evidence="2 3">
    <name type="scientific">Tropicimonas omnivorans</name>
    <dbReference type="NCBI Taxonomy" id="3075590"/>
    <lineage>
        <taxon>Bacteria</taxon>
        <taxon>Pseudomonadati</taxon>
        <taxon>Pseudomonadota</taxon>
        <taxon>Alphaproteobacteria</taxon>
        <taxon>Rhodobacterales</taxon>
        <taxon>Roseobacteraceae</taxon>
        <taxon>Tropicimonas</taxon>
    </lineage>
</organism>
<evidence type="ECO:0000313" key="3">
    <source>
        <dbReference type="Proteomes" id="UP001265259"/>
    </source>
</evidence>
<accession>A0ABU3DJQ4</accession>
<keyword evidence="1" id="KW-0732">Signal</keyword>
<comment type="caution">
    <text evidence="2">The sequence shown here is derived from an EMBL/GenBank/DDBJ whole genome shotgun (WGS) entry which is preliminary data.</text>
</comment>
<protein>
    <submittedName>
        <fullName evidence="2">Uncharacterized protein</fullName>
    </submittedName>
</protein>
<feature type="chain" id="PRO_5046355528" evidence="1">
    <location>
        <begin position="21"/>
        <end position="510"/>
    </location>
</feature>
<dbReference type="RefSeq" id="WP_311692959.1">
    <property type="nucleotide sequence ID" value="NZ_JAVRHL010000003.1"/>
</dbReference>
<evidence type="ECO:0000256" key="1">
    <source>
        <dbReference type="SAM" id="SignalP"/>
    </source>
</evidence>
<keyword evidence="3" id="KW-1185">Reference proteome</keyword>
<proteinExistence type="predicted"/>
<dbReference type="EMBL" id="JAVRHL010000003">
    <property type="protein sequence ID" value="MDT0683951.1"/>
    <property type="molecule type" value="Genomic_DNA"/>
</dbReference>